<dbReference type="Proteomes" id="UP001223072">
    <property type="component" value="Unassembled WGS sequence"/>
</dbReference>
<dbReference type="Gene3D" id="3.40.50.150">
    <property type="entry name" value="Vaccinia Virus protein VP39"/>
    <property type="match status" value="1"/>
</dbReference>
<evidence type="ECO:0000256" key="1">
    <source>
        <dbReference type="ARBA" id="ARBA00022603"/>
    </source>
</evidence>
<dbReference type="SUPFAM" id="SSF53335">
    <property type="entry name" value="S-adenosyl-L-methionine-dependent methyltransferases"/>
    <property type="match status" value="1"/>
</dbReference>
<dbReference type="Pfam" id="PF01234">
    <property type="entry name" value="NNMT_PNMT_TEMT"/>
    <property type="match status" value="1"/>
</dbReference>
<reference evidence="4 5" key="1">
    <citation type="submission" date="2023-07" db="EMBL/GenBank/DDBJ databases">
        <title>Comparative genomics of wheat-associated soil bacteria to identify genetic determinants of phenazine resistance.</title>
        <authorList>
            <person name="Mouncey N."/>
        </authorList>
    </citation>
    <scope>NUCLEOTIDE SEQUENCE [LARGE SCALE GENOMIC DNA]</scope>
    <source>
        <strain evidence="4 5">W2I16</strain>
    </source>
</reference>
<dbReference type="PANTHER" id="PTHR10867:SF17">
    <property type="entry name" value="NICOTINAMIDE N-METHYLTRANSFERASE"/>
    <property type="match status" value="1"/>
</dbReference>
<accession>A0ABU0RJ82</accession>
<dbReference type="RefSeq" id="WP_307625145.1">
    <property type="nucleotide sequence ID" value="NZ_JAUSZS010000002.1"/>
</dbReference>
<evidence type="ECO:0008006" key="6">
    <source>
        <dbReference type="Google" id="ProtNLM"/>
    </source>
</evidence>
<evidence type="ECO:0000313" key="4">
    <source>
        <dbReference type="EMBL" id="MDQ0931020.1"/>
    </source>
</evidence>
<keyword evidence="5" id="KW-1185">Reference proteome</keyword>
<dbReference type="NCBIfam" id="NF040568">
    <property type="entry name" value="SCO2525_fam"/>
    <property type="match status" value="1"/>
</dbReference>
<sequence length="276" mass="30871">MDLVTPGEKRDAVVLNEQAPWSDFDSQAYVAGNYHTLQDADAEIISIMRDHFGGYFRDHPNPVIGIDVGAGANLYPALAMLPWCKEITLFEHSPRNLAYLAGQLKPKSYDKNWDQFWEALRENPEYGEFKGDPRERFREVVRVAPGNLLASDLGEQLREKRHSWSIGTMFFVAESMTTSPEEFKSGVACFMRALAPGAPFFAAFMEHSEGYHVGDAFFPACDVGEPEVRESLEPFAGRSGTLQVQRLETPVKVRAGYSGMIVAYGCRNTDDDIPDC</sequence>
<dbReference type="EMBL" id="JAUSZS010000002">
    <property type="protein sequence ID" value="MDQ0931020.1"/>
    <property type="molecule type" value="Genomic_DNA"/>
</dbReference>
<keyword evidence="1" id="KW-0489">Methyltransferase</keyword>
<name>A0ABU0RJ82_9ACTN</name>
<gene>
    <name evidence="4" type="ORF">QFZ49_000927</name>
</gene>
<dbReference type="PROSITE" id="PS51681">
    <property type="entry name" value="SAM_MT_NNMT_PNMT_TEMT"/>
    <property type="match status" value="1"/>
</dbReference>
<keyword evidence="3" id="KW-0949">S-adenosyl-L-methionine</keyword>
<proteinExistence type="predicted"/>
<keyword evidence="2" id="KW-0808">Transferase</keyword>
<evidence type="ECO:0000256" key="2">
    <source>
        <dbReference type="ARBA" id="ARBA00022679"/>
    </source>
</evidence>
<evidence type="ECO:0000256" key="3">
    <source>
        <dbReference type="ARBA" id="ARBA00022691"/>
    </source>
</evidence>
<dbReference type="InterPro" id="IPR000940">
    <property type="entry name" value="NNMT_TEMT_trans"/>
</dbReference>
<protein>
    <recommendedName>
        <fullName evidence="6">Methyltransferase</fullName>
    </recommendedName>
</protein>
<comment type="caution">
    <text evidence="4">The sequence shown here is derived from an EMBL/GenBank/DDBJ whole genome shotgun (WGS) entry which is preliminary data.</text>
</comment>
<evidence type="ECO:0000313" key="5">
    <source>
        <dbReference type="Proteomes" id="UP001223072"/>
    </source>
</evidence>
<dbReference type="PANTHER" id="PTHR10867">
    <property type="entry name" value="NNMT/PNMT/TEMT FAMILY MEMBER"/>
    <property type="match status" value="1"/>
</dbReference>
<dbReference type="InterPro" id="IPR029063">
    <property type="entry name" value="SAM-dependent_MTases_sf"/>
</dbReference>
<organism evidence="4 5">
    <name type="scientific">Streptomyces turgidiscabies</name>
    <dbReference type="NCBI Taxonomy" id="85558"/>
    <lineage>
        <taxon>Bacteria</taxon>
        <taxon>Bacillati</taxon>
        <taxon>Actinomycetota</taxon>
        <taxon>Actinomycetes</taxon>
        <taxon>Kitasatosporales</taxon>
        <taxon>Streptomycetaceae</taxon>
        <taxon>Streptomyces</taxon>
    </lineage>
</organism>